<dbReference type="EMBL" id="CM046118">
    <property type="protein sequence ID" value="KAI8438850.1"/>
    <property type="molecule type" value="Genomic_DNA"/>
</dbReference>
<name>A0ACC0KRB9_CHOFU</name>
<sequence>MQLIHDHQAIMTSVKEVNHTIFAKDPSSDQLDVKERRSSNASLLLMNPINEDLVRSGLSAISVKHGNHRNSFRCLHRPDLKRVPYLRRLTPDELELLFRGSSDKIKTKSRKS</sequence>
<reference evidence="1 2" key="1">
    <citation type="journal article" date="2022" name="Genome Biol. Evol.">
        <title>The Spruce Budworm Genome: Reconstructing the Evolutionary History of Antifreeze Proteins.</title>
        <authorList>
            <person name="Beliveau C."/>
            <person name="Gagne P."/>
            <person name="Picq S."/>
            <person name="Vernygora O."/>
            <person name="Keeling C.I."/>
            <person name="Pinkney K."/>
            <person name="Doucet D."/>
            <person name="Wen F."/>
            <person name="Johnston J.S."/>
            <person name="Maaroufi H."/>
            <person name="Boyle B."/>
            <person name="Laroche J."/>
            <person name="Dewar K."/>
            <person name="Juretic N."/>
            <person name="Blackburn G."/>
            <person name="Nisole A."/>
            <person name="Brunet B."/>
            <person name="Brandao M."/>
            <person name="Lumley L."/>
            <person name="Duan J."/>
            <person name="Quan G."/>
            <person name="Lucarotti C.J."/>
            <person name="Roe A.D."/>
            <person name="Sperling F.A.H."/>
            <person name="Levesque R.C."/>
            <person name="Cusson M."/>
        </authorList>
    </citation>
    <scope>NUCLEOTIDE SEQUENCE [LARGE SCALE GENOMIC DNA]</scope>
    <source>
        <strain evidence="1">Glfc:IPQL:Cfum</strain>
    </source>
</reference>
<comment type="caution">
    <text evidence="1">The sequence shown here is derived from an EMBL/GenBank/DDBJ whole genome shotgun (WGS) entry which is preliminary data.</text>
</comment>
<protein>
    <submittedName>
        <fullName evidence="1">Uncharacterized protein</fullName>
    </submittedName>
</protein>
<evidence type="ECO:0000313" key="1">
    <source>
        <dbReference type="EMBL" id="KAI8438850.1"/>
    </source>
</evidence>
<gene>
    <name evidence="1" type="ORF">MSG28_011197</name>
</gene>
<organism evidence="1 2">
    <name type="scientific">Choristoneura fumiferana</name>
    <name type="common">Spruce budworm moth</name>
    <name type="synonym">Archips fumiferana</name>
    <dbReference type="NCBI Taxonomy" id="7141"/>
    <lineage>
        <taxon>Eukaryota</taxon>
        <taxon>Metazoa</taxon>
        <taxon>Ecdysozoa</taxon>
        <taxon>Arthropoda</taxon>
        <taxon>Hexapoda</taxon>
        <taxon>Insecta</taxon>
        <taxon>Pterygota</taxon>
        <taxon>Neoptera</taxon>
        <taxon>Endopterygota</taxon>
        <taxon>Lepidoptera</taxon>
        <taxon>Glossata</taxon>
        <taxon>Ditrysia</taxon>
        <taxon>Tortricoidea</taxon>
        <taxon>Tortricidae</taxon>
        <taxon>Tortricinae</taxon>
        <taxon>Choristoneura</taxon>
    </lineage>
</organism>
<proteinExistence type="predicted"/>
<dbReference type="Proteomes" id="UP001064048">
    <property type="component" value="Chromosome 18"/>
</dbReference>
<evidence type="ECO:0000313" key="2">
    <source>
        <dbReference type="Proteomes" id="UP001064048"/>
    </source>
</evidence>
<keyword evidence="2" id="KW-1185">Reference proteome</keyword>
<accession>A0ACC0KRB9</accession>